<organism evidence="5 6">
    <name type="scientific">Nelumbo nucifera</name>
    <name type="common">Sacred lotus</name>
    <dbReference type="NCBI Taxonomy" id="4432"/>
    <lineage>
        <taxon>Eukaryota</taxon>
        <taxon>Viridiplantae</taxon>
        <taxon>Streptophyta</taxon>
        <taxon>Embryophyta</taxon>
        <taxon>Tracheophyta</taxon>
        <taxon>Spermatophyta</taxon>
        <taxon>Magnoliopsida</taxon>
        <taxon>Proteales</taxon>
        <taxon>Nelumbonaceae</taxon>
        <taxon>Nelumbo</taxon>
    </lineage>
</organism>
<accession>A0A1U7YTB6</accession>
<dbReference type="PRINTS" id="PR00160">
    <property type="entry name" value="GLUTAREDOXIN"/>
</dbReference>
<gene>
    <name evidence="6" type="primary">LOC104587592</name>
</gene>
<evidence type="ECO:0000256" key="2">
    <source>
        <dbReference type="ARBA" id="ARBA00007568"/>
    </source>
</evidence>
<dbReference type="NCBIfam" id="TIGR02189">
    <property type="entry name" value="GlrX-like_plant"/>
    <property type="match status" value="1"/>
</dbReference>
<dbReference type="InterPro" id="IPR011905">
    <property type="entry name" value="GlrX-like_pln_2"/>
</dbReference>
<evidence type="ECO:0000313" key="5">
    <source>
        <dbReference type="Proteomes" id="UP000189703"/>
    </source>
</evidence>
<dbReference type="eggNOG" id="KOG1752">
    <property type="taxonomic scope" value="Eukaryota"/>
</dbReference>
<dbReference type="Proteomes" id="UP000189703">
    <property type="component" value="Unplaced"/>
</dbReference>
<dbReference type="GO" id="GO:0005737">
    <property type="term" value="C:cytoplasm"/>
    <property type="evidence" value="ECO:0007669"/>
    <property type="project" value="UniProtKB-SubCell"/>
</dbReference>
<dbReference type="OMA" id="YELNTHP"/>
<dbReference type="OrthoDB" id="418495at2759"/>
<dbReference type="PROSITE" id="PS51354">
    <property type="entry name" value="GLUTAREDOXIN_2"/>
    <property type="match status" value="1"/>
</dbReference>
<proteinExistence type="inferred from homology"/>
<dbReference type="AlphaFoldDB" id="A0A1U7YTB6"/>
<dbReference type="RefSeq" id="XP_010243564.1">
    <property type="nucleotide sequence ID" value="XM_010245262.2"/>
</dbReference>
<comment type="similarity">
    <text evidence="2">Belongs to the glutaredoxin family. CC-type subfamily.</text>
</comment>
<dbReference type="STRING" id="4432.A0A1U7YTB6"/>
<protein>
    <submittedName>
        <fullName evidence="6">Glutaredoxin-C11</fullName>
    </submittedName>
</protein>
<dbReference type="CDD" id="cd03419">
    <property type="entry name" value="GRX_GRXh_1_2_like"/>
    <property type="match status" value="1"/>
</dbReference>
<keyword evidence="3" id="KW-0963">Cytoplasm</keyword>
<dbReference type="InterPro" id="IPR014025">
    <property type="entry name" value="Glutaredoxin_subgr"/>
</dbReference>
<dbReference type="KEGG" id="nnu:104587592"/>
<dbReference type="InterPro" id="IPR002109">
    <property type="entry name" value="Glutaredoxin"/>
</dbReference>
<dbReference type="PANTHER" id="PTHR10168">
    <property type="entry name" value="GLUTAREDOXIN"/>
    <property type="match status" value="1"/>
</dbReference>
<evidence type="ECO:0000256" key="3">
    <source>
        <dbReference type="ARBA" id="ARBA00022490"/>
    </source>
</evidence>
<dbReference type="GeneID" id="104587592"/>
<evidence type="ECO:0000256" key="1">
    <source>
        <dbReference type="ARBA" id="ARBA00004496"/>
    </source>
</evidence>
<comment type="subcellular location">
    <subcellularLocation>
        <location evidence="1">Cytoplasm</location>
    </subcellularLocation>
</comment>
<dbReference type="SUPFAM" id="SSF52833">
    <property type="entry name" value="Thioredoxin-like"/>
    <property type="match status" value="1"/>
</dbReference>
<keyword evidence="5" id="KW-1185">Reference proteome</keyword>
<name>A0A1U7YTB6_NELNU</name>
<evidence type="ECO:0000313" key="6">
    <source>
        <dbReference type="RefSeq" id="XP_010243564.1"/>
    </source>
</evidence>
<dbReference type="InterPro" id="IPR036249">
    <property type="entry name" value="Thioredoxin-like_sf"/>
</dbReference>
<dbReference type="Pfam" id="PF00462">
    <property type="entry name" value="Glutaredoxin"/>
    <property type="match status" value="1"/>
</dbReference>
<dbReference type="Gene3D" id="3.40.30.10">
    <property type="entry name" value="Glutaredoxin"/>
    <property type="match status" value="1"/>
</dbReference>
<reference evidence="6" key="1">
    <citation type="submission" date="2025-08" db="UniProtKB">
        <authorList>
            <consortium name="RefSeq"/>
        </authorList>
    </citation>
    <scope>IDENTIFICATION</scope>
</reference>
<sequence length="101" mass="10745">MERVTTLASRNPVVIFSKSSCGLCHAAETLIRSFGASPAVCELDLEPHGKEIERALQRLGRKSVPAIFIGGVLVGGSEELLTLQLDGSLKQKLILAGAIFL</sequence>
<evidence type="ECO:0000256" key="4">
    <source>
        <dbReference type="ARBA" id="ARBA00023284"/>
    </source>
</evidence>
<keyword evidence="4" id="KW-0676">Redox-active center</keyword>